<comment type="caution">
    <text evidence="2">The sequence shown here is derived from an EMBL/GenBank/DDBJ whole genome shotgun (WGS) entry which is preliminary data.</text>
</comment>
<evidence type="ECO:0000313" key="2">
    <source>
        <dbReference type="EMBL" id="PPQ75580.1"/>
    </source>
</evidence>
<sequence>MNSLSHSPKSTIHSDDDREMLESLRGLSIKGFQDCAEPNANTPSSTNASLPTPPALKSSHVILASPERPFTGHNWYGEERTFPPPPNAPLLKDLDSFTEGTGQGSFDFPITTGGDDTPTLPFFYHPTDGYGVDPVPTPPPLPNSLALELLPSTDPTDAVLAWIEGISATSDATAADCQTTPKKQRKRRRSFNQDDDEAEERPRRAWSPTIDSSFIPNRENREEEPLEDADGRAEPEAPG</sequence>
<dbReference type="EMBL" id="NHYE01005247">
    <property type="protein sequence ID" value="PPQ75580.1"/>
    <property type="molecule type" value="Genomic_DNA"/>
</dbReference>
<dbReference type="InParanoid" id="A0A409WAS6"/>
<organism evidence="2 3">
    <name type="scientific">Gymnopilus dilepis</name>
    <dbReference type="NCBI Taxonomy" id="231916"/>
    <lineage>
        <taxon>Eukaryota</taxon>
        <taxon>Fungi</taxon>
        <taxon>Dikarya</taxon>
        <taxon>Basidiomycota</taxon>
        <taxon>Agaricomycotina</taxon>
        <taxon>Agaricomycetes</taxon>
        <taxon>Agaricomycetidae</taxon>
        <taxon>Agaricales</taxon>
        <taxon>Agaricineae</taxon>
        <taxon>Hymenogastraceae</taxon>
        <taxon>Gymnopilus</taxon>
    </lineage>
</organism>
<evidence type="ECO:0000256" key="1">
    <source>
        <dbReference type="SAM" id="MobiDB-lite"/>
    </source>
</evidence>
<accession>A0A409WAS6</accession>
<feature type="compositionally biased region" description="Polar residues" evidence="1">
    <location>
        <begin position="171"/>
        <end position="181"/>
    </location>
</feature>
<dbReference type="Proteomes" id="UP000284706">
    <property type="component" value="Unassembled WGS sequence"/>
</dbReference>
<protein>
    <submittedName>
        <fullName evidence="2">Uncharacterized protein</fullName>
    </submittedName>
</protein>
<keyword evidence="3" id="KW-1185">Reference proteome</keyword>
<feature type="region of interest" description="Disordered" evidence="1">
    <location>
        <begin position="72"/>
        <end position="145"/>
    </location>
</feature>
<feature type="compositionally biased region" description="Basic and acidic residues" evidence="1">
    <location>
        <begin position="12"/>
        <end position="22"/>
    </location>
</feature>
<feature type="compositionally biased region" description="Polar residues" evidence="1">
    <location>
        <begin position="1"/>
        <end position="11"/>
    </location>
</feature>
<feature type="compositionally biased region" description="Basic and acidic residues" evidence="1">
    <location>
        <begin position="218"/>
        <end position="239"/>
    </location>
</feature>
<evidence type="ECO:0000313" key="3">
    <source>
        <dbReference type="Proteomes" id="UP000284706"/>
    </source>
</evidence>
<feature type="compositionally biased region" description="Polar residues" evidence="1">
    <location>
        <begin position="39"/>
        <end position="50"/>
    </location>
</feature>
<gene>
    <name evidence="2" type="ORF">CVT26_012683</name>
</gene>
<name>A0A409WAS6_9AGAR</name>
<feature type="region of interest" description="Disordered" evidence="1">
    <location>
        <begin position="171"/>
        <end position="239"/>
    </location>
</feature>
<feature type="region of interest" description="Disordered" evidence="1">
    <location>
        <begin position="1"/>
        <end position="58"/>
    </location>
</feature>
<proteinExistence type="predicted"/>
<dbReference type="OrthoDB" id="2903551at2759"/>
<dbReference type="AlphaFoldDB" id="A0A409WAS6"/>
<reference evidence="2 3" key="1">
    <citation type="journal article" date="2018" name="Evol. Lett.">
        <title>Horizontal gene cluster transfer increased hallucinogenic mushroom diversity.</title>
        <authorList>
            <person name="Reynolds H.T."/>
            <person name="Vijayakumar V."/>
            <person name="Gluck-Thaler E."/>
            <person name="Korotkin H.B."/>
            <person name="Matheny P.B."/>
            <person name="Slot J.C."/>
        </authorList>
    </citation>
    <scope>NUCLEOTIDE SEQUENCE [LARGE SCALE GENOMIC DNA]</scope>
    <source>
        <strain evidence="2 3">SRW20</strain>
    </source>
</reference>